<dbReference type="AlphaFoldDB" id="W9YRY2"/>
<dbReference type="GeneID" id="19155690"/>
<evidence type="ECO:0000313" key="1">
    <source>
        <dbReference type="EMBL" id="EXJ95662.1"/>
    </source>
</evidence>
<comment type="caution">
    <text evidence="1">The sequence shown here is derived from an EMBL/GenBank/DDBJ whole genome shotgun (WGS) entry which is preliminary data.</text>
</comment>
<dbReference type="HOGENOM" id="CLU_023254_2_1_1"/>
<reference evidence="1 2" key="1">
    <citation type="submission" date="2013-03" db="EMBL/GenBank/DDBJ databases">
        <title>The Genome Sequence of Capronia coronata CBS 617.96.</title>
        <authorList>
            <consortium name="The Broad Institute Genomics Platform"/>
            <person name="Cuomo C."/>
            <person name="de Hoog S."/>
            <person name="Gorbushina A."/>
            <person name="Walker B."/>
            <person name="Young S.K."/>
            <person name="Zeng Q."/>
            <person name="Gargeya S."/>
            <person name="Fitzgerald M."/>
            <person name="Haas B."/>
            <person name="Abouelleil A."/>
            <person name="Allen A.W."/>
            <person name="Alvarado L."/>
            <person name="Arachchi H.M."/>
            <person name="Berlin A.M."/>
            <person name="Chapman S.B."/>
            <person name="Gainer-Dewar J."/>
            <person name="Goldberg J."/>
            <person name="Griggs A."/>
            <person name="Gujja S."/>
            <person name="Hansen M."/>
            <person name="Howarth C."/>
            <person name="Imamovic A."/>
            <person name="Ireland A."/>
            <person name="Larimer J."/>
            <person name="McCowan C."/>
            <person name="Murphy C."/>
            <person name="Pearson M."/>
            <person name="Poon T.W."/>
            <person name="Priest M."/>
            <person name="Roberts A."/>
            <person name="Saif S."/>
            <person name="Shea T."/>
            <person name="Sisk P."/>
            <person name="Sykes S."/>
            <person name="Wortman J."/>
            <person name="Nusbaum C."/>
            <person name="Birren B."/>
        </authorList>
    </citation>
    <scope>NUCLEOTIDE SEQUENCE [LARGE SCALE GENOMIC DNA]</scope>
    <source>
        <strain evidence="1 2">CBS 617.96</strain>
    </source>
</reference>
<evidence type="ECO:0000313" key="2">
    <source>
        <dbReference type="Proteomes" id="UP000019484"/>
    </source>
</evidence>
<evidence type="ECO:0008006" key="3">
    <source>
        <dbReference type="Google" id="ProtNLM"/>
    </source>
</evidence>
<gene>
    <name evidence="1" type="ORF">A1O1_00784</name>
</gene>
<protein>
    <recommendedName>
        <fullName evidence="3">Transcription factor domain-containing protein</fullName>
    </recommendedName>
</protein>
<dbReference type="Proteomes" id="UP000019484">
    <property type="component" value="Unassembled WGS sequence"/>
</dbReference>
<dbReference type="RefSeq" id="XP_007719891.1">
    <property type="nucleotide sequence ID" value="XM_007721701.1"/>
</dbReference>
<accession>W9YRY2</accession>
<dbReference type="PANTHER" id="PTHR37540">
    <property type="entry name" value="TRANSCRIPTION FACTOR (ACR-2), PUTATIVE-RELATED-RELATED"/>
    <property type="match status" value="1"/>
</dbReference>
<dbReference type="PANTHER" id="PTHR37540:SF5">
    <property type="entry name" value="TRANSCRIPTION FACTOR DOMAIN-CONTAINING PROTEIN"/>
    <property type="match status" value="1"/>
</dbReference>
<name>W9YRY2_9EURO</name>
<proteinExistence type="predicted"/>
<dbReference type="STRING" id="1182541.W9YRY2"/>
<dbReference type="OrthoDB" id="4158087at2759"/>
<keyword evidence="2" id="KW-1185">Reference proteome</keyword>
<dbReference type="EMBL" id="AMWN01000001">
    <property type="protein sequence ID" value="EXJ95662.1"/>
    <property type="molecule type" value="Genomic_DNA"/>
</dbReference>
<organism evidence="1 2">
    <name type="scientific">Capronia coronata CBS 617.96</name>
    <dbReference type="NCBI Taxonomy" id="1182541"/>
    <lineage>
        <taxon>Eukaryota</taxon>
        <taxon>Fungi</taxon>
        <taxon>Dikarya</taxon>
        <taxon>Ascomycota</taxon>
        <taxon>Pezizomycotina</taxon>
        <taxon>Eurotiomycetes</taxon>
        <taxon>Chaetothyriomycetidae</taxon>
        <taxon>Chaetothyriales</taxon>
        <taxon>Herpotrichiellaceae</taxon>
        <taxon>Capronia</taxon>
    </lineage>
</organism>
<sequence length="242" mass="26963">MNKADPEMRKLIRSQCMLGKNRGRILHSRRKPKTVVPVSEPVQKLPDLEEAASAVLTKLGSELSLLRFADSVEPSTLWEALKFTSTSKQTFFPLEKCFDFNLKDRSMFDPLTFDPAYLHAVIFGAQAYLDLVSGRSSQRSLVQMLKTIQLLRNRLSISDGNEQASVSNPTILIVLTLAHVAHLTGDHITAEQHLEGLCKIINLRGGIAAFQNTPKLLTELLRLARILTFTYLFGTIIPGAYG</sequence>